<protein>
    <submittedName>
        <fullName evidence="1">Uncharacterized protein</fullName>
    </submittedName>
</protein>
<accession>A0A1M5CZB4</accession>
<dbReference type="RefSeq" id="WP_073173811.1">
    <property type="nucleotide sequence ID" value="NZ_FQVE01000003.1"/>
</dbReference>
<evidence type="ECO:0000313" key="1">
    <source>
        <dbReference type="EMBL" id="SHF60059.1"/>
    </source>
</evidence>
<sequence length="168" mass="17488">MKKIITAIGIATVFLSSGIIKAQVAIGKESLTNGSVLLEFGSEPKGIILPSTASVPGAVGGTFVFNTLSKSLQVMEGTTWTHLTDDSQGILHAYSNTGPDVGNGVIIGSKTSLKPGILVLESTSKAMVLPKTANPHLSMKGAIAGTMVYDTTADMLAVYDGANWSYWK</sequence>
<reference evidence="2" key="1">
    <citation type="submission" date="2016-11" db="EMBL/GenBank/DDBJ databases">
        <authorList>
            <person name="Varghese N."/>
            <person name="Submissions S."/>
        </authorList>
    </citation>
    <scope>NUCLEOTIDE SEQUENCE [LARGE SCALE GENOMIC DNA]</scope>
    <source>
        <strain evidence="2">YR203</strain>
    </source>
</reference>
<organism evidence="1 2">
    <name type="scientific">Chryseobacterium vrystaatense</name>
    <dbReference type="NCBI Taxonomy" id="307480"/>
    <lineage>
        <taxon>Bacteria</taxon>
        <taxon>Pseudomonadati</taxon>
        <taxon>Bacteroidota</taxon>
        <taxon>Flavobacteriia</taxon>
        <taxon>Flavobacteriales</taxon>
        <taxon>Weeksellaceae</taxon>
        <taxon>Chryseobacterium group</taxon>
        <taxon>Chryseobacterium</taxon>
    </lineage>
</organism>
<proteinExistence type="predicted"/>
<evidence type="ECO:0000313" key="2">
    <source>
        <dbReference type="Proteomes" id="UP000184108"/>
    </source>
</evidence>
<gene>
    <name evidence="1" type="ORF">SAMN02787073_2428</name>
</gene>
<dbReference type="Proteomes" id="UP000184108">
    <property type="component" value="Unassembled WGS sequence"/>
</dbReference>
<name>A0A1M5CZB4_9FLAO</name>
<dbReference type="EMBL" id="FQVE01000003">
    <property type="protein sequence ID" value="SHF60059.1"/>
    <property type="molecule type" value="Genomic_DNA"/>
</dbReference>
<dbReference type="AlphaFoldDB" id="A0A1M5CZB4"/>